<evidence type="ECO:0000256" key="1">
    <source>
        <dbReference type="SAM" id="MobiDB-lite"/>
    </source>
</evidence>
<reference evidence="4" key="1">
    <citation type="journal article" date="2017" name="Biotechnol. Biofuels">
        <title>Evaluation of environmental bacterial communities as a factor affecting the growth of duckweed Lemna minor.</title>
        <authorList>
            <person name="Ishizawa H."/>
            <person name="Kuroda M."/>
            <person name="Morikawa M."/>
            <person name="Ike M."/>
        </authorList>
    </citation>
    <scope>NUCLEOTIDE SEQUENCE [LARGE SCALE GENOMIC DNA]</scope>
    <source>
        <strain evidence="4">H3</strain>
    </source>
</reference>
<feature type="domain" description="DNA circulation N-terminal" evidence="2">
    <location>
        <begin position="7"/>
        <end position="91"/>
    </location>
</feature>
<keyword evidence="4" id="KW-1185">Reference proteome</keyword>
<evidence type="ECO:0000313" key="4">
    <source>
        <dbReference type="Proteomes" id="UP000198290"/>
    </source>
</evidence>
<dbReference type="Pfam" id="PF07157">
    <property type="entry name" value="DNA_circ_N"/>
    <property type="match status" value="1"/>
</dbReference>
<proteinExistence type="predicted"/>
<name>A0A3G9GAD5_9NEIS</name>
<dbReference type="AlphaFoldDB" id="A0A3G9GAD5"/>
<reference evidence="3 4" key="2">
    <citation type="journal article" date="2017" name="Genome Announc.">
        <title>Draft genome sequence of Aquitalea magnusonii strain H3, a plant growth-promoting bacterium of duckweed Lemna minor.</title>
        <authorList>
            <person name="Ishizawa H."/>
            <person name="Kuroda M."/>
            <person name="Ike M."/>
        </authorList>
    </citation>
    <scope>NUCLEOTIDE SEQUENCE [LARGE SCALE GENOMIC DNA]</scope>
    <source>
        <strain evidence="3 4">H3</strain>
    </source>
</reference>
<organism evidence="3 4">
    <name type="scientific">Aquitalea magnusonii</name>
    <dbReference type="NCBI Taxonomy" id="332411"/>
    <lineage>
        <taxon>Bacteria</taxon>
        <taxon>Pseudomonadati</taxon>
        <taxon>Pseudomonadota</taxon>
        <taxon>Betaproteobacteria</taxon>
        <taxon>Neisseriales</taxon>
        <taxon>Chromobacteriaceae</taxon>
        <taxon>Aquitalea</taxon>
    </lineage>
</organism>
<feature type="region of interest" description="Disordered" evidence="1">
    <location>
        <begin position="250"/>
        <end position="276"/>
    </location>
</feature>
<dbReference type="STRING" id="332411.VI06_16270"/>
<feature type="compositionally biased region" description="Polar residues" evidence="1">
    <location>
        <begin position="250"/>
        <end position="271"/>
    </location>
</feature>
<dbReference type="OrthoDB" id="378644at2"/>
<evidence type="ECO:0000259" key="2">
    <source>
        <dbReference type="Pfam" id="PF07157"/>
    </source>
</evidence>
<dbReference type="RefSeq" id="WP_089083877.1">
    <property type="nucleotide sequence ID" value="NZ_AP018823.1"/>
</dbReference>
<evidence type="ECO:0000313" key="3">
    <source>
        <dbReference type="EMBL" id="BBF84880.1"/>
    </source>
</evidence>
<reference evidence="4" key="3">
    <citation type="journal article" date="2017" name="Plant Physiol. Biochem.">
        <title>Differential oxidative and antioxidative response of duckweed Lemna minor toward plant growth promoting/inhibiting bacteria.</title>
        <authorList>
            <person name="Ishizawa H."/>
            <person name="Kuroda M."/>
            <person name="Morikawa M."/>
            <person name="Ike M."/>
        </authorList>
    </citation>
    <scope>NUCLEOTIDE SEQUENCE [LARGE SCALE GENOMIC DNA]</scope>
    <source>
        <strain evidence="4">H3</strain>
    </source>
</reference>
<dbReference type="Proteomes" id="UP000198290">
    <property type="component" value="Chromosome"/>
</dbReference>
<sequence length="429" mass="46432">MSWKNNLLDASFRGLVFDCLQTEDEAERDTASHAYPYIDGEDVEDLGRKARQLRLTAVFFGDDYDSRLQAFLAVLDEPGHGELIHPVFGSMARMQLLRHVVRHSAEEVDYCTVELAFKEATPSQPFFVQQLPAQQAQGLALQADAARLAGIAVFEQALSRLQQWQGQLAPLQALGAVMTGTLAAVRSQLHGLVAGAGLLDSPRAFAAELVGLLDGLVDLRGFDTDTIASDWNSLARQLDRIVLLPAQLASPSNTSDATSPVNSLPPASTDNAIPAPSLPARAQDVAQLTALVQLLTASTLASTASELLADQAEQPTLTPPQLETMANDVRQLLQAGITSHQSAYPLEQARPVIEALKDTALAVQEAARTVIALAPPLIQRRVEQDGNLHLQAFAWYGDYRRAAELARLNPTLRNPNHLHAGDLLNAYAR</sequence>
<protein>
    <submittedName>
        <fullName evidence="3">Phage tail/DNA circulation protein</fullName>
    </submittedName>
</protein>
<accession>A0A3G9GAD5</accession>
<dbReference type="EMBL" id="AP018823">
    <property type="protein sequence ID" value="BBF84880.1"/>
    <property type="molecule type" value="Genomic_DNA"/>
</dbReference>
<gene>
    <name evidence="3" type="ORF">DLM_1256</name>
</gene>
<dbReference type="InterPro" id="IPR009826">
    <property type="entry name" value="DNA_circ_N"/>
</dbReference>
<dbReference type="KEGG" id="amah:DLM_1256"/>